<dbReference type="Pfam" id="PF22936">
    <property type="entry name" value="Pol_BBD"/>
    <property type="match status" value="1"/>
</dbReference>
<evidence type="ECO:0000313" key="5">
    <source>
        <dbReference type="Proteomes" id="UP001151760"/>
    </source>
</evidence>
<sequence>MGILITVVGNAKPGQAKSLLSVITAIESGTYQDKALTQSDHRIKNTQRQDAIDCKLRRMVVVLDEELLLLYWLRGQDNTFGDDVDEAPRHLTLEQIFWSSDISIPKPISEMTVYLPNTPAKLVPRVLPTKSQVKINIYTLTQLFTEFDKTCKKIITPCGLTEGEKGFEQTKECYLTEIMCAKTIEKTTSLLTKNEKLKAQLKGKMQYVTTDTVKPKVLTPSMYAIDVEPIPPHNRNNREVHLEYLKHLKESVETLREIELLEYVIGTCPKELSKREKKVATTHLNRKKQVTFKEPCKTSNNNTQTHVEQQKVQKTNVPMIPSTGVNSSTKASGSKPRSNTKNNKILPAKSDNKKIVEAYPKNNKSNLKQKNRVDSRISSKRTIINSNSNSVCKTCNKCLIYANHDKCVVKYLKYVRAPPVKNVLSKVKQVWKATGKLFASQPEHISTSEIVITERFSNTSQKPLTRYKRRNKKEKEFYTDIPTTTEKQTIDAFVKYATVIQIIIWYLDSGCSKHMTGNRSWLKNFIKKFIGTIRFGNDHFGTSMGYRDYVIDLEVAYRKHSGYVRDVDGVELLKGCRGSHLYTISVEDMMKSSPIYLLSKASKNKSELWHHQLNHLNFDTIHDLARKDMVRRLPRLKYEKDHLCSACHLGKSKKYSHKPKSENTITEVLHTLYMDLCGPMRV</sequence>
<feature type="domain" description="GAG-pre-integrase" evidence="2">
    <location>
        <begin position="581"/>
        <end position="652"/>
    </location>
</feature>
<gene>
    <name evidence="4" type="ORF">Tco_0750036</name>
</gene>
<dbReference type="EMBL" id="BQNB010010905">
    <property type="protein sequence ID" value="GJS83495.1"/>
    <property type="molecule type" value="Genomic_DNA"/>
</dbReference>
<reference evidence="4" key="1">
    <citation type="journal article" date="2022" name="Int. J. Mol. Sci.">
        <title>Draft Genome of Tanacetum Coccineum: Genomic Comparison of Closely Related Tanacetum-Family Plants.</title>
        <authorList>
            <person name="Yamashiro T."/>
            <person name="Shiraishi A."/>
            <person name="Nakayama K."/>
            <person name="Satake H."/>
        </authorList>
    </citation>
    <scope>NUCLEOTIDE SEQUENCE</scope>
</reference>
<feature type="domain" description="Retrovirus-related Pol polyprotein from transposon TNT 1-94-like beta-barrel" evidence="3">
    <location>
        <begin position="505"/>
        <end position="548"/>
    </location>
</feature>
<name>A0ABQ4Z141_9ASTR</name>
<reference evidence="4" key="2">
    <citation type="submission" date="2022-01" db="EMBL/GenBank/DDBJ databases">
        <authorList>
            <person name="Yamashiro T."/>
            <person name="Shiraishi A."/>
            <person name="Satake H."/>
            <person name="Nakayama K."/>
        </authorList>
    </citation>
    <scope>NUCLEOTIDE SEQUENCE</scope>
</reference>
<feature type="compositionally biased region" description="Polar residues" evidence="1">
    <location>
        <begin position="323"/>
        <end position="343"/>
    </location>
</feature>
<evidence type="ECO:0000256" key="1">
    <source>
        <dbReference type="SAM" id="MobiDB-lite"/>
    </source>
</evidence>
<dbReference type="Pfam" id="PF13976">
    <property type="entry name" value="gag_pre-integrs"/>
    <property type="match status" value="1"/>
</dbReference>
<evidence type="ECO:0000259" key="3">
    <source>
        <dbReference type="Pfam" id="PF22936"/>
    </source>
</evidence>
<feature type="region of interest" description="Disordered" evidence="1">
    <location>
        <begin position="318"/>
        <end position="353"/>
    </location>
</feature>
<protein>
    <submittedName>
        <fullName evidence="4">Retrovirus-related pol polyprotein from transposon TNT 1-94</fullName>
    </submittedName>
</protein>
<evidence type="ECO:0000259" key="2">
    <source>
        <dbReference type="Pfam" id="PF13976"/>
    </source>
</evidence>
<dbReference type="InterPro" id="IPR025724">
    <property type="entry name" value="GAG-pre-integrase_dom"/>
</dbReference>
<comment type="caution">
    <text evidence="4">The sequence shown here is derived from an EMBL/GenBank/DDBJ whole genome shotgun (WGS) entry which is preliminary data.</text>
</comment>
<accession>A0ABQ4Z141</accession>
<dbReference type="InterPro" id="IPR054722">
    <property type="entry name" value="PolX-like_BBD"/>
</dbReference>
<keyword evidence="5" id="KW-1185">Reference proteome</keyword>
<dbReference type="Proteomes" id="UP001151760">
    <property type="component" value="Unassembled WGS sequence"/>
</dbReference>
<evidence type="ECO:0000313" key="4">
    <source>
        <dbReference type="EMBL" id="GJS83495.1"/>
    </source>
</evidence>
<proteinExistence type="predicted"/>
<organism evidence="4 5">
    <name type="scientific">Tanacetum coccineum</name>
    <dbReference type="NCBI Taxonomy" id="301880"/>
    <lineage>
        <taxon>Eukaryota</taxon>
        <taxon>Viridiplantae</taxon>
        <taxon>Streptophyta</taxon>
        <taxon>Embryophyta</taxon>
        <taxon>Tracheophyta</taxon>
        <taxon>Spermatophyta</taxon>
        <taxon>Magnoliopsida</taxon>
        <taxon>eudicotyledons</taxon>
        <taxon>Gunneridae</taxon>
        <taxon>Pentapetalae</taxon>
        <taxon>asterids</taxon>
        <taxon>campanulids</taxon>
        <taxon>Asterales</taxon>
        <taxon>Asteraceae</taxon>
        <taxon>Asteroideae</taxon>
        <taxon>Anthemideae</taxon>
        <taxon>Anthemidinae</taxon>
        <taxon>Tanacetum</taxon>
    </lineage>
</organism>